<dbReference type="RefSeq" id="WP_139224333.1">
    <property type="nucleotide sequence ID" value="NZ_BONM01000017.1"/>
</dbReference>
<accession>A0A1I0X8H1</accession>
<evidence type="ECO:0000313" key="1">
    <source>
        <dbReference type="EMBL" id="SFA96650.1"/>
    </source>
</evidence>
<proteinExistence type="predicted"/>
<dbReference type="Proteomes" id="UP000199012">
    <property type="component" value="Unassembled WGS sequence"/>
</dbReference>
<evidence type="ECO:0000313" key="2">
    <source>
        <dbReference type="Proteomes" id="UP000199012"/>
    </source>
</evidence>
<sequence length="380" mass="39091">MAGLVVAAGALGAAVWLTGAGGAGTDGLVQALPSGAVRDLVEDLVPTGAVAVPAPSAEVAALADEAHLSTEGRELFVAARPELLDAATFVGRRSDGTGTDPGADPGAPSGVAVGCYQRGAQDSIVLYRPADERLRGSVVETAAHETLHAGWERLGDEERARLVPLLEAALAAVPAEDRLHAQLAGSVGDRPESRPTELFAYLGMQAWREGGLDPALEAAWGRFVEDRAALVGVHAAWRGALDATAAEIRSASDALVAREGADAQARALYERDAASRDVYREAWTAKSAEVAAMGAAERDGLLLSWTWWDGTELPMAPAEDTLATAADLLARDDAALPPRLAALEAAEAATAAERARVEALAADLTALQVQLDPVQAAAGG</sequence>
<keyword evidence="2" id="KW-1185">Reference proteome</keyword>
<name>A0A1I0X8H1_9CELL</name>
<dbReference type="EMBL" id="FOKA01000004">
    <property type="protein sequence ID" value="SFA96650.1"/>
    <property type="molecule type" value="Genomic_DNA"/>
</dbReference>
<gene>
    <name evidence="1" type="ORF">SAMN05421867_104169</name>
</gene>
<organism evidence="1 2">
    <name type="scientific">Cellulomonas marina</name>
    <dbReference type="NCBI Taxonomy" id="988821"/>
    <lineage>
        <taxon>Bacteria</taxon>
        <taxon>Bacillati</taxon>
        <taxon>Actinomycetota</taxon>
        <taxon>Actinomycetes</taxon>
        <taxon>Micrococcales</taxon>
        <taxon>Cellulomonadaceae</taxon>
        <taxon>Cellulomonas</taxon>
    </lineage>
</organism>
<dbReference type="STRING" id="988821.SAMN05421867_104169"/>
<dbReference type="OrthoDB" id="9787474at2"/>
<reference evidence="2" key="1">
    <citation type="submission" date="2016-10" db="EMBL/GenBank/DDBJ databases">
        <authorList>
            <person name="Varghese N."/>
            <person name="Submissions S."/>
        </authorList>
    </citation>
    <scope>NUCLEOTIDE SEQUENCE [LARGE SCALE GENOMIC DNA]</scope>
    <source>
        <strain evidence="2">CGMCC 4.6945</strain>
    </source>
</reference>
<protein>
    <submittedName>
        <fullName evidence="1">Uncharacterized protein</fullName>
    </submittedName>
</protein>
<dbReference type="AlphaFoldDB" id="A0A1I0X8H1"/>